<keyword evidence="9" id="KW-1185">Reference proteome</keyword>
<dbReference type="GO" id="GO:0008909">
    <property type="term" value="F:isochorismate synthase activity"/>
    <property type="evidence" value="ECO:0007669"/>
    <property type="project" value="UniProtKB-EC"/>
</dbReference>
<feature type="region of interest" description="Disordered" evidence="6">
    <location>
        <begin position="100"/>
        <end position="120"/>
    </location>
</feature>
<dbReference type="NCBIfam" id="TIGR00543">
    <property type="entry name" value="isochor_syn"/>
    <property type="match status" value="1"/>
</dbReference>
<evidence type="ECO:0000256" key="5">
    <source>
        <dbReference type="ARBA" id="ARBA00041564"/>
    </source>
</evidence>
<feature type="domain" description="Chorismate-utilising enzyme C-terminal" evidence="7">
    <location>
        <begin position="127"/>
        <end position="387"/>
    </location>
</feature>
<dbReference type="PANTHER" id="PTHR42839">
    <property type="entry name" value="ISOCHORISMATE SYNTHASE ENTC"/>
    <property type="match status" value="1"/>
</dbReference>
<gene>
    <name evidence="8" type="ORF">E8K88_03365</name>
</gene>
<proteinExistence type="inferred from homology"/>
<reference evidence="8 9" key="1">
    <citation type="submission" date="2019-04" db="EMBL/GenBank/DDBJ databases">
        <title>Lampropedia sp YIM MLB12 draf genome.</title>
        <authorList>
            <person name="Wang Y.-X."/>
        </authorList>
    </citation>
    <scope>NUCLEOTIDE SEQUENCE [LARGE SCALE GENOMIC DNA]</scope>
    <source>
        <strain evidence="8 9">YIM MLB12</strain>
    </source>
</reference>
<protein>
    <recommendedName>
        <fullName evidence="3">isochorismate synthase</fullName>
        <ecNumber evidence="3">5.4.4.2</ecNumber>
    </recommendedName>
    <alternativeName>
        <fullName evidence="5">Isochorismate mutase</fullName>
    </alternativeName>
</protein>
<keyword evidence="4 8" id="KW-0413">Isomerase</keyword>
<feature type="compositionally biased region" description="Low complexity" evidence="6">
    <location>
        <begin position="100"/>
        <end position="116"/>
    </location>
</feature>
<comment type="catalytic activity">
    <reaction evidence="1">
        <text>chorismate = isochorismate</text>
        <dbReference type="Rhea" id="RHEA:18985"/>
        <dbReference type="ChEBI" id="CHEBI:29748"/>
        <dbReference type="ChEBI" id="CHEBI:29780"/>
        <dbReference type="EC" id="5.4.4.2"/>
    </reaction>
</comment>
<evidence type="ECO:0000313" key="9">
    <source>
        <dbReference type="Proteomes" id="UP000306236"/>
    </source>
</evidence>
<dbReference type="EMBL" id="SSWX01000003">
    <property type="protein sequence ID" value="THJ35637.1"/>
    <property type="molecule type" value="Genomic_DNA"/>
</dbReference>
<dbReference type="EC" id="5.4.4.2" evidence="3"/>
<evidence type="ECO:0000256" key="3">
    <source>
        <dbReference type="ARBA" id="ARBA00012824"/>
    </source>
</evidence>
<dbReference type="SUPFAM" id="SSF56322">
    <property type="entry name" value="ADC synthase"/>
    <property type="match status" value="1"/>
</dbReference>
<dbReference type="OrthoDB" id="9806579at2"/>
<evidence type="ECO:0000313" key="8">
    <source>
        <dbReference type="EMBL" id="THJ35637.1"/>
    </source>
</evidence>
<evidence type="ECO:0000256" key="2">
    <source>
        <dbReference type="ARBA" id="ARBA00005297"/>
    </source>
</evidence>
<organism evidence="8 9">
    <name type="scientific">Lampropedia aestuarii</name>
    <dbReference type="NCBI Taxonomy" id="2562762"/>
    <lineage>
        <taxon>Bacteria</taxon>
        <taxon>Pseudomonadati</taxon>
        <taxon>Pseudomonadota</taxon>
        <taxon>Betaproteobacteria</taxon>
        <taxon>Burkholderiales</taxon>
        <taxon>Comamonadaceae</taxon>
        <taxon>Lampropedia</taxon>
    </lineage>
</organism>
<dbReference type="Proteomes" id="UP000306236">
    <property type="component" value="Unassembled WGS sequence"/>
</dbReference>
<dbReference type="PANTHER" id="PTHR42839:SF2">
    <property type="entry name" value="ISOCHORISMATE SYNTHASE ENTC"/>
    <property type="match status" value="1"/>
</dbReference>
<dbReference type="GO" id="GO:0009697">
    <property type="term" value="P:salicylic acid biosynthetic process"/>
    <property type="evidence" value="ECO:0007669"/>
    <property type="project" value="TreeGrafter"/>
</dbReference>
<accession>A0A4S5BS55</accession>
<name>A0A4S5BS55_9BURK</name>
<comment type="similarity">
    <text evidence="2">Belongs to the isochorismate synthase family.</text>
</comment>
<dbReference type="InterPro" id="IPR015890">
    <property type="entry name" value="Chorismate_C"/>
</dbReference>
<dbReference type="AlphaFoldDB" id="A0A4S5BS55"/>
<dbReference type="InterPro" id="IPR004561">
    <property type="entry name" value="IsoChor_synthase"/>
</dbReference>
<dbReference type="InterPro" id="IPR005801">
    <property type="entry name" value="ADC_synthase"/>
</dbReference>
<evidence type="ECO:0000256" key="1">
    <source>
        <dbReference type="ARBA" id="ARBA00000799"/>
    </source>
</evidence>
<evidence type="ECO:0000259" key="7">
    <source>
        <dbReference type="Pfam" id="PF00425"/>
    </source>
</evidence>
<dbReference type="RefSeq" id="WP_136405236.1">
    <property type="nucleotide sequence ID" value="NZ_SSWX01000003.1"/>
</dbReference>
<sequence length="397" mass="42725">MSTATSPDLPASNEWLLDAFANRDAFFASPAHQLRSQHGSADLHAYAPISASLVEQLFAQANAQGQHNAVLFGLIPFDVTQAASLTIPQKVQHVASPANANAITPTPSTANTASPAVTSKQPVPAPELYGQMVEQALDLFAQGDVKKIVLARAMDVTLSGTIDQAHILRDLLARNRHGYTFSLPIWNDGAASQAAMMGASPELLVRREGDMVFINPLAGSIPRHSDPALDQERKDGLAVSEKDLREHGYVVSDITRILAEHCTDLQIPERPSVIGTDALWHLSTFITARLKNPAMTALDLGLALHPTPAMCGFPTASAFAHIQALEPFERDYFAGLVGWQKENGDGEWALTIRCGQYDGKQVFRLYAGAGTVAGSDPASEIRETETKMATFLRAIAK</sequence>
<evidence type="ECO:0000256" key="6">
    <source>
        <dbReference type="SAM" id="MobiDB-lite"/>
    </source>
</evidence>
<dbReference type="Pfam" id="PF00425">
    <property type="entry name" value="Chorismate_bind"/>
    <property type="match status" value="1"/>
</dbReference>
<dbReference type="Gene3D" id="3.60.120.10">
    <property type="entry name" value="Anthranilate synthase"/>
    <property type="match status" value="1"/>
</dbReference>
<evidence type="ECO:0000256" key="4">
    <source>
        <dbReference type="ARBA" id="ARBA00023235"/>
    </source>
</evidence>
<comment type="caution">
    <text evidence="8">The sequence shown here is derived from an EMBL/GenBank/DDBJ whole genome shotgun (WGS) entry which is preliminary data.</text>
</comment>